<keyword evidence="1" id="KW-0132">Cell division</keyword>
<evidence type="ECO:0000256" key="1">
    <source>
        <dbReference type="ARBA" id="ARBA00022618"/>
    </source>
</evidence>
<evidence type="ECO:0000259" key="6">
    <source>
        <dbReference type="SMART" id="SM00385"/>
    </source>
</evidence>
<dbReference type="GO" id="GO:0000278">
    <property type="term" value="P:mitotic cell cycle"/>
    <property type="evidence" value="ECO:0007669"/>
    <property type="project" value="UniProtKB-ARBA"/>
</dbReference>
<reference evidence="8" key="1">
    <citation type="submission" date="2022-01" db="EMBL/GenBank/DDBJ databases">
        <authorList>
            <person name="King R."/>
        </authorList>
    </citation>
    <scope>NUCLEOTIDE SEQUENCE</scope>
</reference>
<dbReference type="FunFam" id="1.10.472.10:FF:000001">
    <property type="entry name" value="G2/mitotic-specific cyclin"/>
    <property type="match status" value="1"/>
</dbReference>
<dbReference type="SMART" id="SM01332">
    <property type="entry name" value="Cyclin_C"/>
    <property type="match status" value="1"/>
</dbReference>
<dbReference type="Pfam" id="PF02984">
    <property type="entry name" value="Cyclin_C"/>
    <property type="match status" value="1"/>
</dbReference>
<name>A0A9P0HGF9_NEZVI</name>
<evidence type="ECO:0000256" key="4">
    <source>
        <dbReference type="RuleBase" id="RU000383"/>
    </source>
</evidence>
<evidence type="ECO:0000256" key="3">
    <source>
        <dbReference type="ARBA" id="ARBA00023306"/>
    </source>
</evidence>
<dbReference type="AlphaFoldDB" id="A0A9P0HGF9"/>
<evidence type="ECO:0000313" key="8">
    <source>
        <dbReference type="EMBL" id="CAH1401136.1"/>
    </source>
</evidence>
<dbReference type="Pfam" id="PF00134">
    <property type="entry name" value="Cyclin_N"/>
    <property type="match status" value="1"/>
</dbReference>
<keyword evidence="2 4" id="KW-0195">Cyclin</keyword>
<evidence type="ECO:0000259" key="7">
    <source>
        <dbReference type="SMART" id="SM01332"/>
    </source>
</evidence>
<organism evidence="8 9">
    <name type="scientific">Nezara viridula</name>
    <name type="common">Southern green stink bug</name>
    <name type="synonym">Cimex viridulus</name>
    <dbReference type="NCBI Taxonomy" id="85310"/>
    <lineage>
        <taxon>Eukaryota</taxon>
        <taxon>Metazoa</taxon>
        <taxon>Ecdysozoa</taxon>
        <taxon>Arthropoda</taxon>
        <taxon>Hexapoda</taxon>
        <taxon>Insecta</taxon>
        <taxon>Pterygota</taxon>
        <taxon>Neoptera</taxon>
        <taxon>Paraneoptera</taxon>
        <taxon>Hemiptera</taxon>
        <taxon>Heteroptera</taxon>
        <taxon>Panheteroptera</taxon>
        <taxon>Pentatomomorpha</taxon>
        <taxon>Pentatomoidea</taxon>
        <taxon>Pentatomidae</taxon>
        <taxon>Pentatominae</taxon>
        <taxon>Nezara</taxon>
    </lineage>
</organism>
<keyword evidence="3" id="KW-0131">Cell cycle</keyword>
<proteinExistence type="inferred from homology"/>
<comment type="similarity">
    <text evidence="4">Belongs to the cyclin family.</text>
</comment>
<dbReference type="SMART" id="SM00385">
    <property type="entry name" value="CYCLIN"/>
    <property type="match status" value="2"/>
</dbReference>
<evidence type="ECO:0000256" key="5">
    <source>
        <dbReference type="SAM" id="MobiDB-lite"/>
    </source>
</evidence>
<dbReference type="InterPro" id="IPR013763">
    <property type="entry name" value="Cyclin-like_dom"/>
</dbReference>
<gene>
    <name evidence="8" type="ORF">NEZAVI_LOCUS10221</name>
</gene>
<evidence type="ECO:0000256" key="2">
    <source>
        <dbReference type="ARBA" id="ARBA00023127"/>
    </source>
</evidence>
<evidence type="ECO:0000313" key="9">
    <source>
        <dbReference type="Proteomes" id="UP001152798"/>
    </source>
</evidence>
<dbReference type="SUPFAM" id="SSF47954">
    <property type="entry name" value="Cyclin-like"/>
    <property type="match status" value="2"/>
</dbReference>
<dbReference type="PROSITE" id="PS00292">
    <property type="entry name" value="CYCLINS"/>
    <property type="match status" value="1"/>
</dbReference>
<dbReference type="Gene3D" id="1.10.472.10">
    <property type="entry name" value="Cyclin-like"/>
    <property type="match status" value="2"/>
</dbReference>
<dbReference type="Proteomes" id="UP001152798">
    <property type="component" value="Chromosome 5"/>
</dbReference>
<dbReference type="InterPro" id="IPR036915">
    <property type="entry name" value="Cyclin-like_sf"/>
</dbReference>
<dbReference type="GO" id="GO:0051301">
    <property type="term" value="P:cell division"/>
    <property type="evidence" value="ECO:0007669"/>
    <property type="project" value="UniProtKB-KW"/>
</dbReference>
<dbReference type="PANTHER" id="PTHR10177">
    <property type="entry name" value="CYCLINS"/>
    <property type="match status" value="1"/>
</dbReference>
<dbReference type="InterPro" id="IPR039361">
    <property type="entry name" value="Cyclin"/>
</dbReference>
<dbReference type="OrthoDB" id="5590282at2759"/>
<dbReference type="InterPro" id="IPR048258">
    <property type="entry name" value="Cyclins_cyclin-box"/>
</dbReference>
<dbReference type="InterPro" id="IPR006671">
    <property type="entry name" value="Cyclin_N"/>
</dbReference>
<dbReference type="GO" id="GO:0005634">
    <property type="term" value="C:nucleus"/>
    <property type="evidence" value="ECO:0007669"/>
    <property type="project" value="UniProtKB-ARBA"/>
</dbReference>
<feature type="domain" description="Cyclin-like" evidence="6">
    <location>
        <begin position="194"/>
        <end position="278"/>
    </location>
</feature>
<feature type="compositionally biased region" description="Basic and acidic residues" evidence="5">
    <location>
        <begin position="114"/>
        <end position="126"/>
    </location>
</feature>
<feature type="domain" description="Cyclin-like" evidence="6">
    <location>
        <begin position="291"/>
        <end position="374"/>
    </location>
</feature>
<dbReference type="CDD" id="cd20504">
    <property type="entry name" value="CYCLIN_CCNA_rpt1"/>
    <property type="match status" value="1"/>
</dbReference>
<dbReference type="InterPro" id="IPR004367">
    <property type="entry name" value="Cyclin_C-dom"/>
</dbReference>
<accession>A0A9P0HGF9</accession>
<dbReference type="EMBL" id="OV725081">
    <property type="protein sequence ID" value="CAH1401136.1"/>
    <property type="molecule type" value="Genomic_DNA"/>
</dbReference>
<sequence length="416" mass="47524">MNNFKIYIDDENAHIRTAKDKDFLQAGKRPVLGQLQNTIPCDGISNLLKNKEVHTGFTETIKALDIKEKESRKFNNIKCGYLSPLKDVQKPTTHKNIEPLKVYSPIAIDVDPSSSDKENLSLKEESQTSESSTPTKASESIPQNFTRLDIYGCYSYYDAIYKYMRKQEEQFKPKSYYMRRQPDISYSMRTILVDWLVEVGEEYKLHNETLFKSVAYIDRFLSSMAVARPKLQLLGTCAMFIASKFEEIFPPGIEEFIYITDDSYTTKQVLRMERLILKVLCFDLSSPTSYTFLLHIAAKADLASKVCFLAMYICELTLLEADPYLEFCPSLISCGAIALAKRSLGSGEVWPNKLVDITGYTLSQLAPVINHLNETHRKSFTLAQTAIRQKYKTAKYQHVSDVPFKPLTVRDSYALP</sequence>
<keyword evidence="9" id="KW-1185">Reference proteome</keyword>
<feature type="region of interest" description="Disordered" evidence="5">
    <location>
        <begin position="113"/>
        <end position="140"/>
    </location>
</feature>
<protein>
    <submittedName>
        <fullName evidence="8">Uncharacterized protein</fullName>
    </submittedName>
</protein>
<feature type="domain" description="Cyclin C-terminal" evidence="7">
    <location>
        <begin position="287"/>
        <end position="405"/>
    </location>
</feature>